<dbReference type="GO" id="GO:0003677">
    <property type="term" value="F:DNA binding"/>
    <property type="evidence" value="ECO:0007669"/>
    <property type="project" value="InterPro"/>
</dbReference>
<gene>
    <name evidence="2" type="ORF">Din_011567</name>
</gene>
<evidence type="ECO:0000259" key="1">
    <source>
        <dbReference type="Pfam" id="PF14372"/>
    </source>
</evidence>
<dbReference type="PANTHER" id="PTHR23272">
    <property type="entry name" value="BED FINGER-RELATED"/>
    <property type="match status" value="1"/>
</dbReference>
<accession>A0A5B6ZFM2</accession>
<reference evidence="2" key="1">
    <citation type="submission" date="2019-08" db="EMBL/GenBank/DDBJ databases">
        <title>Reference gene set and small RNA set construction with multiple tissues from Davidia involucrata Baill.</title>
        <authorList>
            <person name="Yang H."/>
            <person name="Zhou C."/>
            <person name="Li G."/>
            <person name="Wang J."/>
            <person name="Gao P."/>
            <person name="Wang M."/>
            <person name="Wang R."/>
            <person name="Zhao Y."/>
        </authorList>
    </citation>
    <scope>NUCLEOTIDE SEQUENCE</scope>
    <source>
        <tissue evidence="2">Mixed with DoveR01_LX</tissue>
    </source>
</reference>
<dbReference type="EMBL" id="GHES01011567">
    <property type="protein sequence ID" value="MPA42126.1"/>
    <property type="molecule type" value="Transcribed_RNA"/>
</dbReference>
<dbReference type="Pfam" id="PF14372">
    <property type="entry name" value="hAT-like_RNase-H"/>
    <property type="match status" value="1"/>
</dbReference>
<name>A0A5B6ZFM2_DAVIN</name>
<proteinExistence type="predicted"/>
<feature type="domain" description="hAT-like transposase RNase-H fold" evidence="1">
    <location>
        <begin position="1"/>
        <end position="64"/>
    </location>
</feature>
<dbReference type="GO" id="GO:0016787">
    <property type="term" value="F:hydrolase activity"/>
    <property type="evidence" value="ECO:0007669"/>
    <property type="project" value="UniProtKB-KW"/>
</dbReference>
<keyword evidence="2" id="KW-0378">Hydrolase</keyword>
<dbReference type="AlphaFoldDB" id="A0A5B6ZFM2"/>
<dbReference type="EC" id="3.6.4.-" evidence="2"/>
<organism evidence="2">
    <name type="scientific">Davidia involucrata</name>
    <name type="common">Dove tree</name>
    <dbReference type="NCBI Taxonomy" id="16924"/>
    <lineage>
        <taxon>Eukaryota</taxon>
        <taxon>Viridiplantae</taxon>
        <taxon>Streptophyta</taxon>
        <taxon>Embryophyta</taxon>
        <taxon>Tracheophyta</taxon>
        <taxon>Spermatophyta</taxon>
        <taxon>Magnoliopsida</taxon>
        <taxon>eudicotyledons</taxon>
        <taxon>Gunneridae</taxon>
        <taxon>Pentapetalae</taxon>
        <taxon>asterids</taxon>
        <taxon>Cornales</taxon>
        <taxon>Nyssaceae</taxon>
        <taxon>Davidia</taxon>
    </lineage>
</organism>
<sequence>MAIKMFAKFEKYWSEFSMILVIAVILDTRYKIQFVDFSYKKLYGSGSFEFSQVRDNLFSLFIEYVSTSLKSSTTPSFLGKPSSSGLDEGSFSMETRDVLKVLTNTN</sequence>
<dbReference type="PANTHER" id="PTHR23272:SF167">
    <property type="entry name" value="ZINC FINGER BED DOMAIN-CONTAINING PROTEIN RICESLEEPER 2-LIKE"/>
    <property type="match status" value="1"/>
</dbReference>
<evidence type="ECO:0000313" key="2">
    <source>
        <dbReference type="EMBL" id="MPA42126.1"/>
    </source>
</evidence>
<dbReference type="InterPro" id="IPR025525">
    <property type="entry name" value="hAT-like_transposase_RNase-H"/>
</dbReference>
<protein>
    <submittedName>
        <fullName evidence="2">Putative zinc finger BED domain-containing protein RICESLEEPER 2-like</fullName>
        <ecNumber evidence="2">3.6.4.-</ecNumber>
    </submittedName>
</protein>